<feature type="signal peptide" evidence="2">
    <location>
        <begin position="1"/>
        <end position="23"/>
    </location>
</feature>
<dbReference type="AlphaFoldDB" id="A0A9P7SWS4"/>
<dbReference type="OrthoDB" id="9970095at2759"/>
<comment type="caution">
    <text evidence="3">The sequence shown here is derived from an EMBL/GenBank/DDBJ whole genome shotgun (WGS) entry which is preliminary data.</text>
</comment>
<dbReference type="InterPro" id="IPR014980">
    <property type="entry name" value="DOPA_dioxygen"/>
</dbReference>
<feature type="chain" id="PRO_5040433737" description="Dopa 4,5-dioxygenase" evidence="2">
    <location>
        <begin position="24"/>
        <end position="245"/>
    </location>
</feature>
<dbReference type="PANTHER" id="PTHR36423">
    <property type="entry name" value="AFR070WP"/>
    <property type="match status" value="1"/>
</dbReference>
<gene>
    <name evidence="3" type="ORF">E4U43_003414</name>
</gene>
<keyword evidence="2" id="KW-0732">Signal</keyword>
<protein>
    <recommendedName>
        <fullName evidence="5">Dopa 4,5-dioxygenase</fullName>
    </recommendedName>
</protein>
<organism evidence="3 4">
    <name type="scientific">Claviceps pusilla</name>
    <dbReference type="NCBI Taxonomy" id="123648"/>
    <lineage>
        <taxon>Eukaryota</taxon>
        <taxon>Fungi</taxon>
        <taxon>Dikarya</taxon>
        <taxon>Ascomycota</taxon>
        <taxon>Pezizomycotina</taxon>
        <taxon>Sordariomycetes</taxon>
        <taxon>Hypocreomycetidae</taxon>
        <taxon>Hypocreales</taxon>
        <taxon>Clavicipitaceae</taxon>
        <taxon>Claviceps</taxon>
    </lineage>
</organism>
<name>A0A9P7SWS4_9HYPO</name>
<dbReference type="InterPro" id="IPR023389">
    <property type="entry name" value="DOPA-like_sf"/>
</dbReference>
<sequence>MVVVVTKFLPLLAIFIFLSRVRGSVPPAPAVRPSVRIRSDRLDWTLHQRKPARILVFNRAAANDSPSPSPSPSFWSPHAPPLSEDRQDDGKSLVNPRSEGLSEMCSRFEAPLDNGIRGGFDVHIYYLQHNTKQSRYTWELWERPTRMQAPPNNFMSRRSVPELKMHQLWPGPIGPHPVAMFEVNVFTPAGFLGPLSPMAVWRGPLSVLIHPNSVAEEGEDESRVGRAIWMGERNPLDLEPLGRAA</sequence>
<evidence type="ECO:0000256" key="1">
    <source>
        <dbReference type="SAM" id="MobiDB-lite"/>
    </source>
</evidence>
<evidence type="ECO:0000313" key="3">
    <source>
        <dbReference type="EMBL" id="KAG5993731.1"/>
    </source>
</evidence>
<dbReference type="Proteomes" id="UP000748025">
    <property type="component" value="Unassembled WGS sequence"/>
</dbReference>
<dbReference type="EMBL" id="SRPW01002323">
    <property type="protein sequence ID" value="KAG5993731.1"/>
    <property type="molecule type" value="Genomic_DNA"/>
</dbReference>
<accession>A0A9P7SWS4</accession>
<evidence type="ECO:0000313" key="4">
    <source>
        <dbReference type="Proteomes" id="UP000748025"/>
    </source>
</evidence>
<feature type="region of interest" description="Disordered" evidence="1">
    <location>
        <begin position="61"/>
        <end position="98"/>
    </location>
</feature>
<keyword evidence="4" id="KW-1185">Reference proteome</keyword>
<evidence type="ECO:0008006" key="5">
    <source>
        <dbReference type="Google" id="ProtNLM"/>
    </source>
</evidence>
<reference evidence="3" key="1">
    <citation type="journal article" date="2020" name="bioRxiv">
        <title>Whole genome comparisons of ergot fungi reveals the divergence and evolution of species within the genus Claviceps are the result of varying mechanisms driving genome evolution and host range expansion.</title>
        <authorList>
            <person name="Wyka S.A."/>
            <person name="Mondo S.J."/>
            <person name="Liu M."/>
            <person name="Dettman J."/>
            <person name="Nalam V."/>
            <person name="Broders K.D."/>
        </authorList>
    </citation>
    <scope>NUCLEOTIDE SEQUENCE</scope>
    <source>
        <strain evidence="3">CCC 602</strain>
    </source>
</reference>
<proteinExistence type="predicted"/>
<dbReference type="PANTHER" id="PTHR36423:SF2">
    <property type="entry name" value="AFR070WP"/>
    <property type="match status" value="1"/>
</dbReference>
<dbReference type="Gene3D" id="3.30.70.1240">
    <property type="entry name" value="DOPA-like domains"/>
    <property type="match status" value="1"/>
</dbReference>
<dbReference type="Pfam" id="PF08883">
    <property type="entry name" value="DOPA_dioxygen"/>
    <property type="match status" value="1"/>
</dbReference>
<evidence type="ECO:0000256" key="2">
    <source>
        <dbReference type="SAM" id="SignalP"/>
    </source>
</evidence>
<dbReference type="SUPFAM" id="SSF143410">
    <property type="entry name" value="DOPA-like"/>
    <property type="match status" value="1"/>
</dbReference>